<dbReference type="AlphaFoldDB" id="U2EPG1"/>
<sequence length="123" mass="13406">MATTVISIGPFRDVHDIDVATTNGRRCTIDIYKNDSGFDSEVTILDSVSSPSGSWVYSTKPASDSAMDNFDAAIELIKKYLSQVDPQDSIKYVHNPCNTPFISEADQNSVLSNKGISLSVRVN</sequence>
<protein>
    <submittedName>
        <fullName evidence="1">Uncharacterized protein</fullName>
    </submittedName>
</protein>
<organism evidence="1 2">
    <name type="scientific">Salinisphaera shabanensis E1L3A</name>
    <dbReference type="NCBI Taxonomy" id="1033802"/>
    <lineage>
        <taxon>Bacteria</taxon>
        <taxon>Pseudomonadati</taxon>
        <taxon>Pseudomonadota</taxon>
        <taxon>Gammaproteobacteria</taxon>
        <taxon>Salinisphaerales</taxon>
        <taxon>Salinisphaeraceae</taxon>
        <taxon>Salinisphaera</taxon>
    </lineage>
</organism>
<proteinExistence type="predicted"/>
<dbReference type="OrthoDB" id="9914402at2"/>
<accession>U2EPG1</accession>
<evidence type="ECO:0000313" key="1">
    <source>
        <dbReference type="EMBL" id="ERJ19977.1"/>
    </source>
</evidence>
<reference evidence="1 2" key="2">
    <citation type="journal article" date="2013" name="PLoS ONE">
        <title>INDIGO - INtegrated Data Warehouse of MIcrobial GenOmes with Examples from the Red Sea Extremophiles.</title>
        <authorList>
            <person name="Alam I."/>
            <person name="Antunes A."/>
            <person name="Kamau A.A."/>
            <person name="Ba Alawi W."/>
            <person name="Kalkatawi M."/>
            <person name="Stingl U."/>
            <person name="Bajic V.B."/>
        </authorList>
    </citation>
    <scope>NUCLEOTIDE SEQUENCE [LARGE SCALE GENOMIC DNA]</scope>
    <source>
        <strain evidence="1 2">E1L3A</strain>
    </source>
</reference>
<evidence type="ECO:0000313" key="2">
    <source>
        <dbReference type="Proteomes" id="UP000006242"/>
    </source>
</evidence>
<reference evidence="1 2" key="1">
    <citation type="journal article" date="2011" name="J. Bacteriol.">
        <title>Genome sequence of Salinisphaera shabanensis, a gammaproteobacterium from the harsh, variable environment of the brine-seawater interface of the Shaban Deep in the Red Sea.</title>
        <authorList>
            <person name="Antunes A."/>
            <person name="Alam I."/>
            <person name="Bajic V.B."/>
            <person name="Stingl U."/>
        </authorList>
    </citation>
    <scope>NUCLEOTIDE SEQUENCE [LARGE SCALE GENOMIC DNA]</scope>
    <source>
        <strain evidence="1 2">E1L3A</strain>
    </source>
</reference>
<keyword evidence="2" id="KW-1185">Reference proteome</keyword>
<gene>
    <name evidence="1" type="ORF">SSPSH_000841</name>
</gene>
<dbReference type="STRING" id="1033802.SSPSH_000841"/>
<comment type="caution">
    <text evidence="1">The sequence shown here is derived from an EMBL/GenBank/DDBJ whole genome shotgun (WGS) entry which is preliminary data.</text>
</comment>
<dbReference type="EMBL" id="AFNV02000005">
    <property type="protein sequence ID" value="ERJ19977.1"/>
    <property type="molecule type" value="Genomic_DNA"/>
</dbReference>
<dbReference type="Proteomes" id="UP000006242">
    <property type="component" value="Unassembled WGS sequence"/>
</dbReference>
<dbReference type="RefSeq" id="WP_021031393.1">
    <property type="nucleotide sequence ID" value="NZ_AFNV02000005.1"/>
</dbReference>
<name>U2EPG1_9GAMM</name>